<dbReference type="GO" id="GO:0006284">
    <property type="term" value="P:base-excision repair"/>
    <property type="evidence" value="ECO:0007669"/>
    <property type="project" value="TreeGrafter"/>
</dbReference>
<evidence type="ECO:0000256" key="5">
    <source>
        <dbReference type="PIRSR" id="PIRSR604808-2"/>
    </source>
</evidence>
<dbReference type="Proteomes" id="UP000292957">
    <property type="component" value="Unassembled WGS sequence"/>
</dbReference>
<reference evidence="8" key="1">
    <citation type="submission" date="2019-01" db="EMBL/GenBank/DDBJ databases">
        <title>Draft genome sequences of three monokaryotic isolates of the white-rot basidiomycete fungus Dichomitus squalens.</title>
        <authorList>
            <consortium name="DOE Joint Genome Institute"/>
            <person name="Lopez S.C."/>
            <person name="Andreopoulos B."/>
            <person name="Pangilinan J."/>
            <person name="Lipzen A."/>
            <person name="Riley R."/>
            <person name="Ahrendt S."/>
            <person name="Ng V."/>
            <person name="Barry K."/>
            <person name="Daum C."/>
            <person name="Grigoriev I.V."/>
            <person name="Hilden K.S."/>
            <person name="Makela M.R."/>
            <person name="de Vries R.P."/>
        </authorList>
    </citation>
    <scope>NUCLEOTIDE SEQUENCE [LARGE SCALE GENOMIC DNA]</scope>
    <source>
        <strain evidence="8">OM18370.1</strain>
    </source>
</reference>
<dbReference type="Gene3D" id="3.60.10.10">
    <property type="entry name" value="Endonuclease/exonuclease/phosphatase"/>
    <property type="match status" value="1"/>
</dbReference>
<evidence type="ECO:0000256" key="4">
    <source>
        <dbReference type="ARBA" id="ARBA00022842"/>
    </source>
</evidence>
<sequence length="362" mass="41220">MTIRAATLNVNGFGTLQQDHPKNKWGRIAQLMNDKRIGILMIQESHLSSERLESVQRLYEKSLKIFSSAHPSAPGQKEGVAILINKRMVSSEGATATAIVEGRALHVTLKCAGDDRLHVLCIYAPTSDGVEERCRFFNEVRSFYERHREFPKPDIMAGDFNNVEDAIDRLPINESPDRSVEDLDKLKLSLQLMLTDGWRETHPTDRGYTFHRGRDNNATLSRLDRMYTREAVFRLARDWIIMESGIKTDHRMMTVQLTTATAPSVGHGRPIFPLSIIKDRKLAKAMKDRGMVTMSHLDKIERGIAPRSECNNPQRLLADMKNDWMKMARDREKEVVPKLLAEIKQQTTHHGVLSNPSKKKGN</sequence>
<dbReference type="GO" id="GO:0003906">
    <property type="term" value="F:DNA-(apurinic or apyrimidinic site) endonuclease activity"/>
    <property type="evidence" value="ECO:0007669"/>
    <property type="project" value="TreeGrafter"/>
</dbReference>
<keyword evidence="2 5" id="KW-0479">Metal-binding</keyword>
<dbReference type="AlphaFoldDB" id="A0A4V2JYH8"/>
<dbReference type="PANTHER" id="PTHR22748">
    <property type="entry name" value="AP ENDONUCLEASE"/>
    <property type="match status" value="1"/>
</dbReference>
<dbReference type="GO" id="GO:0008081">
    <property type="term" value="F:phosphoric diester hydrolase activity"/>
    <property type="evidence" value="ECO:0007669"/>
    <property type="project" value="TreeGrafter"/>
</dbReference>
<accession>A0A4V2JYH8</accession>
<dbReference type="InterPro" id="IPR036691">
    <property type="entry name" value="Endo/exonu/phosph_ase_sf"/>
</dbReference>
<evidence type="ECO:0000259" key="7">
    <source>
        <dbReference type="Pfam" id="PF03372"/>
    </source>
</evidence>
<keyword evidence="8" id="KW-0269">Exonuclease</keyword>
<dbReference type="OrthoDB" id="2799478at2759"/>
<comment type="similarity">
    <text evidence="1">Belongs to the DNA repair enzymes AP/ExoA family.</text>
</comment>
<comment type="cofactor">
    <cofactor evidence="5">
        <name>Mg(2+)</name>
        <dbReference type="ChEBI" id="CHEBI:18420"/>
    </cofactor>
    <cofactor evidence="5">
        <name>Mn(2+)</name>
        <dbReference type="ChEBI" id="CHEBI:29035"/>
    </cofactor>
    <text evidence="5">Probably binds two magnesium or manganese ions per subunit.</text>
</comment>
<evidence type="ECO:0000256" key="1">
    <source>
        <dbReference type="ARBA" id="ARBA00007092"/>
    </source>
</evidence>
<dbReference type="InterPro" id="IPR005135">
    <property type="entry name" value="Endo/exonuclease/phosphatase"/>
</dbReference>
<dbReference type="GO" id="GO:0005634">
    <property type="term" value="C:nucleus"/>
    <property type="evidence" value="ECO:0007669"/>
    <property type="project" value="TreeGrafter"/>
</dbReference>
<feature type="domain" description="Endonuclease/exonuclease/phosphatase" evidence="7">
    <location>
        <begin position="6"/>
        <end position="237"/>
    </location>
</feature>
<feature type="site" description="Transition state stabilizer" evidence="6">
    <location>
        <position position="161"/>
    </location>
</feature>
<keyword evidence="8" id="KW-0540">Nuclease</keyword>
<keyword evidence="8" id="KW-0255">Endonuclease</keyword>
<evidence type="ECO:0000256" key="6">
    <source>
        <dbReference type="PIRSR" id="PIRSR604808-3"/>
    </source>
</evidence>
<dbReference type="SUPFAM" id="SSF56219">
    <property type="entry name" value="DNase I-like"/>
    <property type="match status" value="1"/>
</dbReference>
<feature type="binding site" evidence="5">
    <location>
        <position position="161"/>
    </location>
    <ligand>
        <name>Mg(2+)</name>
        <dbReference type="ChEBI" id="CHEBI:18420"/>
        <label>1</label>
    </ligand>
</feature>
<name>A0A4V2JYH8_9APHY</name>
<organism evidence="8">
    <name type="scientific">Dichomitus squalens</name>
    <dbReference type="NCBI Taxonomy" id="114155"/>
    <lineage>
        <taxon>Eukaryota</taxon>
        <taxon>Fungi</taxon>
        <taxon>Dikarya</taxon>
        <taxon>Basidiomycota</taxon>
        <taxon>Agaricomycotina</taxon>
        <taxon>Agaricomycetes</taxon>
        <taxon>Polyporales</taxon>
        <taxon>Polyporaceae</taxon>
        <taxon>Dichomitus</taxon>
    </lineage>
</organism>
<dbReference type="PANTHER" id="PTHR22748:SF6">
    <property type="entry name" value="DNA-(APURINIC OR APYRIMIDINIC SITE) ENDONUCLEASE"/>
    <property type="match status" value="1"/>
</dbReference>
<feature type="binding site" evidence="5">
    <location>
        <position position="159"/>
    </location>
    <ligand>
        <name>Mg(2+)</name>
        <dbReference type="ChEBI" id="CHEBI:18420"/>
        <label>1</label>
    </ligand>
</feature>
<feature type="binding site" evidence="5">
    <location>
        <position position="44"/>
    </location>
    <ligand>
        <name>Mg(2+)</name>
        <dbReference type="ChEBI" id="CHEBI:18420"/>
        <label>1</label>
    </ligand>
</feature>
<keyword evidence="3" id="KW-0378">Hydrolase</keyword>
<dbReference type="CDD" id="cd09076">
    <property type="entry name" value="L1-EN"/>
    <property type="match status" value="1"/>
</dbReference>
<dbReference type="EMBL" id="ML143658">
    <property type="protein sequence ID" value="TBU21223.1"/>
    <property type="molecule type" value="Genomic_DNA"/>
</dbReference>
<gene>
    <name evidence="8" type="ORF">BD311DRAFT_783031</name>
</gene>
<feature type="binding site" evidence="5">
    <location>
        <position position="9"/>
    </location>
    <ligand>
        <name>Mg(2+)</name>
        <dbReference type="ChEBI" id="CHEBI:18420"/>
        <label>1</label>
    </ligand>
</feature>
<protein>
    <submittedName>
        <fullName evidence="8">Endonuclease/exonuclease/phosphatase</fullName>
    </submittedName>
</protein>
<dbReference type="Pfam" id="PF03372">
    <property type="entry name" value="Exo_endo_phos"/>
    <property type="match status" value="1"/>
</dbReference>
<dbReference type="GO" id="GO:0008311">
    <property type="term" value="F:double-stranded DNA 3'-5' DNA exonuclease activity"/>
    <property type="evidence" value="ECO:0007669"/>
    <property type="project" value="TreeGrafter"/>
</dbReference>
<evidence type="ECO:0000256" key="2">
    <source>
        <dbReference type="ARBA" id="ARBA00022723"/>
    </source>
</evidence>
<keyword evidence="5" id="KW-0464">Manganese</keyword>
<dbReference type="InterPro" id="IPR004808">
    <property type="entry name" value="AP_endonuc_1"/>
</dbReference>
<feature type="site" description="Important for catalytic activity" evidence="6">
    <location>
        <position position="224"/>
    </location>
</feature>
<proteinExistence type="inferred from homology"/>
<evidence type="ECO:0000256" key="3">
    <source>
        <dbReference type="ARBA" id="ARBA00022801"/>
    </source>
</evidence>
<dbReference type="GO" id="GO:0046872">
    <property type="term" value="F:metal ion binding"/>
    <property type="evidence" value="ECO:0007669"/>
    <property type="project" value="UniProtKB-KW"/>
</dbReference>
<keyword evidence="4 5" id="KW-0460">Magnesium</keyword>
<evidence type="ECO:0000313" key="8">
    <source>
        <dbReference type="EMBL" id="TBU21223.1"/>
    </source>
</evidence>